<feature type="transmembrane region" description="Helical" evidence="8">
    <location>
        <begin position="304"/>
        <end position="325"/>
    </location>
</feature>
<dbReference type="PATRIC" id="fig|1330534.3.peg.2176"/>
<feature type="transmembrane region" description="Helical" evidence="8">
    <location>
        <begin position="138"/>
        <end position="160"/>
    </location>
</feature>
<keyword evidence="4" id="KW-1003">Cell membrane</keyword>
<feature type="transmembrane region" description="Helical" evidence="8">
    <location>
        <begin position="80"/>
        <end position="99"/>
    </location>
</feature>
<dbReference type="STRING" id="1330534.L323_10905"/>
<keyword evidence="7 8" id="KW-0472">Membrane</keyword>
<dbReference type="RefSeq" id="WP_020815696.1">
    <property type="nucleotide sequence ID" value="NZ_ATAY01000034.1"/>
</dbReference>
<evidence type="ECO:0000259" key="9">
    <source>
        <dbReference type="PROSITE" id="PS50850"/>
    </source>
</evidence>
<evidence type="ECO:0000313" key="11">
    <source>
        <dbReference type="Proteomes" id="UP000016860"/>
    </source>
</evidence>
<keyword evidence="5 8" id="KW-0812">Transmembrane</keyword>
<comment type="subcellular location">
    <subcellularLocation>
        <location evidence="1">Cell membrane</location>
        <topology evidence="1">Multi-pass membrane protein</topology>
    </subcellularLocation>
</comment>
<dbReference type="GO" id="GO:0022857">
    <property type="term" value="F:transmembrane transporter activity"/>
    <property type="evidence" value="ECO:0007669"/>
    <property type="project" value="InterPro"/>
</dbReference>
<gene>
    <name evidence="10" type="ORF">L323_10905</name>
</gene>
<accession>U4R1Z6</accession>
<proteinExistence type="inferred from homology"/>
<dbReference type="Pfam" id="PF07690">
    <property type="entry name" value="MFS_1"/>
    <property type="match status" value="1"/>
</dbReference>
<evidence type="ECO:0000256" key="5">
    <source>
        <dbReference type="ARBA" id="ARBA00022692"/>
    </source>
</evidence>
<dbReference type="GO" id="GO:0005886">
    <property type="term" value="C:plasma membrane"/>
    <property type="evidence" value="ECO:0007669"/>
    <property type="project" value="UniProtKB-SubCell"/>
</dbReference>
<dbReference type="CDD" id="cd17321">
    <property type="entry name" value="MFS_MMR_MDR_like"/>
    <property type="match status" value="1"/>
</dbReference>
<dbReference type="Gene3D" id="1.20.1720.10">
    <property type="entry name" value="Multidrug resistance protein D"/>
    <property type="match status" value="1"/>
</dbReference>
<dbReference type="NCBIfam" id="TIGR00711">
    <property type="entry name" value="efflux_EmrB"/>
    <property type="match status" value="1"/>
</dbReference>
<dbReference type="Gene3D" id="1.20.1250.20">
    <property type="entry name" value="MFS general substrate transporter like domains"/>
    <property type="match status" value="1"/>
</dbReference>
<dbReference type="PRINTS" id="PR01036">
    <property type="entry name" value="TCRTETB"/>
</dbReference>
<name>U4R1Z6_9FIRM</name>
<dbReference type="InterPro" id="IPR011701">
    <property type="entry name" value="MFS"/>
</dbReference>
<dbReference type="Proteomes" id="UP000016860">
    <property type="component" value="Unassembled WGS sequence"/>
</dbReference>
<dbReference type="SUPFAM" id="SSF103473">
    <property type="entry name" value="MFS general substrate transporter"/>
    <property type="match status" value="1"/>
</dbReference>
<organism evidence="10 11">
    <name type="scientific">Ruminiclostridium papyrosolvens C7</name>
    <dbReference type="NCBI Taxonomy" id="1330534"/>
    <lineage>
        <taxon>Bacteria</taxon>
        <taxon>Bacillati</taxon>
        <taxon>Bacillota</taxon>
        <taxon>Clostridia</taxon>
        <taxon>Eubacteriales</taxon>
        <taxon>Oscillospiraceae</taxon>
        <taxon>Ruminiclostridium</taxon>
    </lineage>
</organism>
<evidence type="ECO:0000256" key="7">
    <source>
        <dbReference type="ARBA" id="ARBA00023136"/>
    </source>
</evidence>
<reference evidence="10 11" key="1">
    <citation type="journal article" date="2013" name="Genome Announc.">
        <title>Draft Genome Sequence of the Cellulolytic Bacterium Clostridium papyrosolvens C7 (ATCC 700395).</title>
        <authorList>
            <person name="Zepeda V."/>
            <person name="Dassa B."/>
            <person name="Borovok I."/>
            <person name="Lamed R."/>
            <person name="Bayer E.A."/>
            <person name="Cate J.H."/>
        </authorList>
    </citation>
    <scope>NUCLEOTIDE SEQUENCE [LARGE SCALE GENOMIC DNA]</scope>
    <source>
        <strain evidence="10 11">C7</strain>
    </source>
</reference>
<dbReference type="AlphaFoldDB" id="U4R1Z6"/>
<comment type="similarity">
    <text evidence="2">Belongs to the major facilitator superfamily. EmrB family.</text>
</comment>
<dbReference type="InterPro" id="IPR004638">
    <property type="entry name" value="EmrB-like"/>
</dbReference>
<evidence type="ECO:0000313" key="10">
    <source>
        <dbReference type="EMBL" id="EPR11648.1"/>
    </source>
</evidence>
<dbReference type="PANTHER" id="PTHR42718">
    <property type="entry name" value="MAJOR FACILITATOR SUPERFAMILY MULTIDRUG TRANSPORTER MFSC"/>
    <property type="match status" value="1"/>
</dbReference>
<sequence>MENTEKQYKNKGLILVNIVLLTFMACLDSSIVNVALPVMADKFSVGMGSISTIISTYLIAISATVLIFGRLGDINGKVKIFKTGIVIFTLGSLLCAVSPSLNILVLSRIIQAIGAAAFMATNQGIVTRAFPANERGRALGITGSFVALGTLVGPPLGGFIVDVASWQYIFLINIPIGIFAFIMALKVLPKDEQSSESKFDIKGSILFLISIISLFTALLTGEQIGFLKPVILASFAVAIISFILFIKIEGRVESPLLQLNIFKNKLFSLSIFCGFLLFVCMNCSNIIMPFYFQDIIKMSPWLTGIYLISYPLILLVVSPVSGFLSDKIGSEMLTFVGLTIFSAGCFLMATINQTFSPVRIILFISLMAVGNGMFQSPNNSLIMSTVPRSRLGIAGSINALVRNLGLVIGVSVSTLVLYGMMSFKLGYKVTNFVEGKEAEFIFGMSSAYIFIGALSLVAATLTAVRLYRIKKNAKSNDNYTDVQDYDIGDIEAK</sequence>
<dbReference type="FunFam" id="1.20.1720.10:FF:000021">
    <property type="entry name" value="Drug resistance transporter, EmrB/QacA subfamily"/>
    <property type="match status" value="1"/>
</dbReference>
<comment type="caution">
    <text evidence="10">The sequence shown here is derived from an EMBL/GenBank/DDBJ whole genome shotgun (WGS) entry which is preliminary data.</text>
</comment>
<keyword evidence="3" id="KW-0813">Transport</keyword>
<evidence type="ECO:0000256" key="6">
    <source>
        <dbReference type="ARBA" id="ARBA00022989"/>
    </source>
</evidence>
<feature type="transmembrane region" description="Helical" evidence="8">
    <location>
        <begin position="48"/>
        <end position="68"/>
    </location>
</feature>
<feature type="transmembrane region" description="Helical" evidence="8">
    <location>
        <begin position="400"/>
        <end position="420"/>
    </location>
</feature>
<feature type="transmembrane region" description="Helical" evidence="8">
    <location>
        <begin position="105"/>
        <end position="126"/>
    </location>
</feature>
<dbReference type="InterPro" id="IPR036259">
    <property type="entry name" value="MFS_trans_sf"/>
</dbReference>
<feature type="transmembrane region" description="Helical" evidence="8">
    <location>
        <begin position="199"/>
        <end position="220"/>
    </location>
</feature>
<dbReference type="OrthoDB" id="102502at2"/>
<evidence type="ECO:0000256" key="3">
    <source>
        <dbReference type="ARBA" id="ARBA00022448"/>
    </source>
</evidence>
<feature type="transmembrane region" description="Helical" evidence="8">
    <location>
        <begin position="166"/>
        <end position="187"/>
    </location>
</feature>
<dbReference type="InterPro" id="IPR020846">
    <property type="entry name" value="MFS_dom"/>
</dbReference>
<dbReference type="PANTHER" id="PTHR42718:SF9">
    <property type="entry name" value="MAJOR FACILITATOR SUPERFAMILY MULTIDRUG TRANSPORTER MFSC"/>
    <property type="match status" value="1"/>
</dbReference>
<feature type="transmembrane region" description="Helical" evidence="8">
    <location>
        <begin position="357"/>
        <end position="374"/>
    </location>
</feature>
<feature type="transmembrane region" description="Helical" evidence="8">
    <location>
        <begin position="332"/>
        <end position="351"/>
    </location>
</feature>
<evidence type="ECO:0000256" key="4">
    <source>
        <dbReference type="ARBA" id="ARBA00022475"/>
    </source>
</evidence>
<dbReference type="EMBL" id="ATAY01000034">
    <property type="protein sequence ID" value="EPR11648.1"/>
    <property type="molecule type" value="Genomic_DNA"/>
</dbReference>
<feature type="transmembrane region" description="Helical" evidence="8">
    <location>
        <begin position="12"/>
        <end position="36"/>
    </location>
</feature>
<feature type="transmembrane region" description="Helical" evidence="8">
    <location>
        <begin position="440"/>
        <end position="464"/>
    </location>
</feature>
<protein>
    <submittedName>
        <fullName evidence="10">Multidrug MFS transporter</fullName>
    </submittedName>
</protein>
<evidence type="ECO:0000256" key="8">
    <source>
        <dbReference type="SAM" id="Phobius"/>
    </source>
</evidence>
<feature type="transmembrane region" description="Helical" evidence="8">
    <location>
        <begin position="226"/>
        <end position="246"/>
    </location>
</feature>
<keyword evidence="6 8" id="KW-1133">Transmembrane helix</keyword>
<dbReference type="PROSITE" id="PS51257">
    <property type="entry name" value="PROKAR_LIPOPROTEIN"/>
    <property type="match status" value="1"/>
</dbReference>
<evidence type="ECO:0000256" key="1">
    <source>
        <dbReference type="ARBA" id="ARBA00004651"/>
    </source>
</evidence>
<dbReference type="PROSITE" id="PS50850">
    <property type="entry name" value="MFS"/>
    <property type="match status" value="1"/>
</dbReference>
<evidence type="ECO:0000256" key="2">
    <source>
        <dbReference type="ARBA" id="ARBA00008537"/>
    </source>
</evidence>
<feature type="domain" description="Major facilitator superfamily (MFS) profile" evidence="9">
    <location>
        <begin position="14"/>
        <end position="470"/>
    </location>
</feature>
<feature type="transmembrane region" description="Helical" evidence="8">
    <location>
        <begin position="266"/>
        <end position="292"/>
    </location>
</feature>